<proteinExistence type="predicted"/>
<dbReference type="InterPro" id="IPR013798">
    <property type="entry name" value="Indole-3-glycerol_P_synth_dom"/>
</dbReference>
<evidence type="ECO:0000256" key="4">
    <source>
        <dbReference type="ARBA" id="ARBA00022605"/>
    </source>
</evidence>
<dbReference type="GO" id="GO:0000162">
    <property type="term" value="P:L-tryptophan biosynthetic process"/>
    <property type="evidence" value="ECO:0007669"/>
    <property type="project" value="UniProtKB-KW"/>
</dbReference>
<keyword evidence="6" id="KW-0822">Tryptophan biosynthesis</keyword>
<dbReference type="InterPro" id="IPR045186">
    <property type="entry name" value="Indole-3-glycerol_P_synth"/>
</dbReference>
<evidence type="ECO:0000256" key="1">
    <source>
        <dbReference type="ARBA" id="ARBA00001633"/>
    </source>
</evidence>
<evidence type="ECO:0000313" key="10">
    <source>
        <dbReference type="EMBL" id="CAD7699062.1"/>
    </source>
</evidence>
<dbReference type="SUPFAM" id="SSF51366">
    <property type="entry name" value="Ribulose-phoshate binding barrel"/>
    <property type="match status" value="1"/>
</dbReference>
<dbReference type="EC" id="4.1.1.48" evidence="3"/>
<dbReference type="GO" id="GO:0004640">
    <property type="term" value="F:phosphoribosylanthranilate isomerase activity"/>
    <property type="evidence" value="ECO:0007669"/>
    <property type="project" value="TreeGrafter"/>
</dbReference>
<organism evidence="10 11">
    <name type="scientific">Ostreobium quekettii</name>
    <dbReference type="NCBI Taxonomy" id="121088"/>
    <lineage>
        <taxon>Eukaryota</taxon>
        <taxon>Viridiplantae</taxon>
        <taxon>Chlorophyta</taxon>
        <taxon>core chlorophytes</taxon>
        <taxon>Ulvophyceae</taxon>
        <taxon>TCBD clade</taxon>
        <taxon>Bryopsidales</taxon>
        <taxon>Ostreobineae</taxon>
        <taxon>Ostreobiaceae</taxon>
        <taxon>Ostreobium</taxon>
    </lineage>
</organism>
<protein>
    <recommendedName>
        <fullName evidence="3">indole-3-glycerol-phosphate synthase</fullName>
        <ecNumber evidence="3">4.1.1.48</ecNumber>
    </recommendedName>
</protein>
<keyword evidence="11" id="KW-1185">Reference proteome</keyword>
<feature type="domain" description="Indole-3-glycerol phosphate synthase" evidence="9">
    <location>
        <begin position="6"/>
        <end position="202"/>
    </location>
</feature>
<dbReference type="Gene3D" id="3.20.20.70">
    <property type="entry name" value="Aldolase class I"/>
    <property type="match status" value="1"/>
</dbReference>
<dbReference type="InterPro" id="IPR011060">
    <property type="entry name" value="RibuloseP-bd_barrel"/>
</dbReference>
<dbReference type="EMBL" id="CAJHUC010000948">
    <property type="protein sequence ID" value="CAD7699062.1"/>
    <property type="molecule type" value="Genomic_DNA"/>
</dbReference>
<evidence type="ECO:0000313" key="11">
    <source>
        <dbReference type="Proteomes" id="UP000708148"/>
    </source>
</evidence>
<gene>
    <name evidence="10" type="ORF">OSTQU699_LOCUS4421</name>
</gene>
<dbReference type="PANTHER" id="PTHR22854">
    <property type="entry name" value="TRYPTOPHAN BIOSYNTHESIS PROTEIN"/>
    <property type="match status" value="1"/>
</dbReference>
<dbReference type="AlphaFoldDB" id="A0A8S1IZ56"/>
<dbReference type="OrthoDB" id="524799at2759"/>
<dbReference type="InterPro" id="IPR013785">
    <property type="entry name" value="Aldolase_TIM"/>
</dbReference>
<comment type="pathway">
    <text evidence="2">Amino-acid biosynthesis; L-tryptophan biosynthesis; L-tryptophan from chorismate: step 4/5.</text>
</comment>
<evidence type="ECO:0000256" key="2">
    <source>
        <dbReference type="ARBA" id="ARBA00004696"/>
    </source>
</evidence>
<comment type="caution">
    <text evidence="10">The sequence shown here is derived from an EMBL/GenBank/DDBJ whole genome shotgun (WGS) entry which is preliminary data.</text>
</comment>
<dbReference type="Pfam" id="PF00218">
    <property type="entry name" value="IGPS"/>
    <property type="match status" value="1"/>
</dbReference>
<accession>A0A8S1IZ56</accession>
<evidence type="ECO:0000259" key="9">
    <source>
        <dbReference type="Pfam" id="PF00218"/>
    </source>
</evidence>
<dbReference type="Proteomes" id="UP000708148">
    <property type="component" value="Unassembled WGS sequence"/>
</dbReference>
<reference evidence="10" key="1">
    <citation type="submission" date="2020-12" db="EMBL/GenBank/DDBJ databases">
        <authorList>
            <person name="Iha C."/>
        </authorList>
    </citation>
    <scope>NUCLEOTIDE SEQUENCE</scope>
</reference>
<name>A0A8S1IZ56_9CHLO</name>
<evidence type="ECO:0000256" key="8">
    <source>
        <dbReference type="ARBA" id="ARBA00023239"/>
    </source>
</evidence>
<keyword evidence="4" id="KW-0028">Amino-acid biosynthesis</keyword>
<evidence type="ECO:0000256" key="3">
    <source>
        <dbReference type="ARBA" id="ARBA00012362"/>
    </source>
</evidence>
<evidence type="ECO:0000256" key="7">
    <source>
        <dbReference type="ARBA" id="ARBA00023141"/>
    </source>
</evidence>
<comment type="catalytic activity">
    <reaction evidence="1">
        <text>1-(2-carboxyphenylamino)-1-deoxy-D-ribulose 5-phosphate + H(+) = (1S,2R)-1-C-(indol-3-yl)glycerol 3-phosphate + CO2 + H2O</text>
        <dbReference type="Rhea" id="RHEA:23476"/>
        <dbReference type="ChEBI" id="CHEBI:15377"/>
        <dbReference type="ChEBI" id="CHEBI:15378"/>
        <dbReference type="ChEBI" id="CHEBI:16526"/>
        <dbReference type="ChEBI" id="CHEBI:58613"/>
        <dbReference type="ChEBI" id="CHEBI:58866"/>
        <dbReference type="EC" id="4.1.1.48"/>
    </reaction>
</comment>
<dbReference type="GO" id="GO:0004425">
    <property type="term" value="F:indole-3-glycerol-phosphate synthase activity"/>
    <property type="evidence" value="ECO:0007669"/>
    <property type="project" value="UniProtKB-EC"/>
</dbReference>
<evidence type="ECO:0000256" key="6">
    <source>
        <dbReference type="ARBA" id="ARBA00022822"/>
    </source>
</evidence>
<keyword evidence="7" id="KW-0057">Aromatic amino acid biosynthesis</keyword>
<evidence type="ECO:0000256" key="5">
    <source>
        <dbReference type="ARBA" id="ARBA00022793"/>
    </source>
</evidence>
<keyword evidence="5" id="KW-0210">Decarboxylase</keyword>
<dbReference type="PANTHER" id="PTHR22854:SF2">
    <property type="entry name" value="INDOLE-3-GLYCEROL-PHOSPHATE SYNTHASE"/>
    <property type="match status" value="1"/>
</dbReference>
<keyword evidence="8" id="KW-0456">Lyase</keyword>
<sequence>MPASFQGRPVLVLEVVRPSTSATTDDLVQLAEQYVQWGADALCVPTDIEASLSGLKDLFVISRATKVPVLAKDWYIHPIQIADAKDAGAAGVLGVIASVSAKGAPIMSSFAAAIGLDAPVEVVNAKEVQALGDLGVSLFGINISVRLSISIPGFATDIAKGVITQLPFGAISLLGVQSLEEAVKGRAAGADALLIKEEMLARHEGPVEELLEQLKYLTSGDD</sequence>